<evidence type="ECO:0000313" key="9">
    <source>
        <dbReference type="Proteomes" id="UP000260363"/>
    </source>
</evidence>
<dbReference type="EMBL" id="CP007217">
    <property type="protein sequence ID" value="AJR10391.1"/>
    <property type="molecule type" value="Genomic_DNA"/>
</dbReference>
<dbReference type="InterPro" id="IPR000620">
    <property type="entry name" value="EamA_dom"/>
</dbReference>
<evidence type="ECO:0000256" key="3">
    <source>
        <dbReference type="ARBA" id="ARBA00022692"/>
    </source>
</evidence>
<feature type="domain" description="EamA" evidence="7">
    <location>
        <begin position="16"/>
        <end position="150"/>
    </location>
</feature>
<dbReference type="InterPro" id="IPR051258">
    <property type="entry name" value="Diverse_Substrate_Transporter"/>
</dbReference>
<keyword evidence="2" id="KW-1003">Cell membrane</keyword>
<dbReference type="GeneID" id="1246473"/>
<feature type="transmembrane region" description="Helical" evidence="6">
    <location>
        <begin position="76"/>
        <end position="94"/>
    </location>
</feature>
<feature type="transmembrane region" description="Helical" evidence="6">
    <location>
        <begin position="46"/>
        <end position="64"/>
    </location>
</feature>
<feature type="transmembrane region" description="Helical" evidence="6">
    <location>
        <begin position="100"/>
        <end position="122"/>
    </location>
</feature>
<feature type="transmembrane region" description="Helical" evidence="6">
    <location>
        <begin position="300"/>
        <end position="319"/>
    </location>
</feature>
<keyword evidence="5 6" id="KW-0472">Membrane</keyword>
<dbReference type="Pfam" id="PF00892">
    <property type="entry name" value="EamA"/>
    <property type="match status" value="1"/>
</dbReference>
<evidence type="ECO:0000256" key="5">
    <source>
        <dbReference type="ARBA" id="ARBA00023136"/>
    </source>
</evidence>
<feature type="transmembrane region" description="Helical" evidence="6">
    <location>
        <begin position="205"/>
        <end position="226"/>
    </location>
</feature>
<dbReference type="OMA" id="WYPLRNA"/>
<dbReference type="PATRIC" id="fig|83560.4.peg.321"/>
<proteinExistence type="predicted"/>
<organism evidence="8 9">
    <name type="scientific">Chlamydia muridarum</name>
    <dbReference type="NCBI Taxonomy" id="83560"/>
    <lineage>
        <taxon>Bacteria</taxon>
        <taxon>Pseudomonadati</taxon>
        <taxon>Chlamydiota</taxon>
        <taxon>Chlamydiia</taxon>
        <taxon>Chlamydiales</taxon>
        <taxon>Chlamydiaceae</taxon>
        <taxon>Chlamydia/Chlamydophila group</taxon>
        <taxon>Chlamydia</taxon>
    </lineage>
</organism>
<dbReference type="Proteomes" id="UP000260363">
    <property type="component" value="Chromosome"/>
</dbReference>
<feature type="transmembrane region" description="Helical" evidence="6">
    <location>
        <begin position="266"/>
        <end position="288"/>
    </location>
</feature>
<name>A0A0C5WZD9_CHLMR</name>
<evidence type="ECO:0000259" key="7">
    <source>
        <dbReference type="Pfam" id="PF00892"/>
    </source>
</evidence>
<sequence>MMSYHSPMSTSRNTPLGIFYSLLACFYWSIVFVIPSMLGNFPDLDIVLTRYSVFGICSLVTILYKRSNIFKTVPFSLWKTSLFWAFLINIVYYFCIAQSVRYSGAAITVIIAGLAPITILFYSNLKKKVLSYPFLLSMSGIIIIGIILSNLSEFQSNSSSSPLLYLFGLVCVTIATSIWAGYIICNHDFLERYSEISPETWCHMLGISSLIISLPLIILGDSFGITHVTQDFLFHIPVSERYLFILLCAAMGIFSSSRAISAWNKASLHLSTALLGALLIFEPLFGWILSYVCKQEIPSFQEGLGFSLMLGASLCLLFAQKKANEREDSEKTFVVTELDSN</sequence>
<evidence type="ECO:0000256" key="1">
    <source>
        <dbReference type="ARBA" id="ARBA00004651"/>
    </source>
</evidence>
<protein>
    <submittedName>
        <fullName evidence="8">Amino acid transporter</fullName>
    </submittedName>
</protein>
<accession>A0A0C5WZD9</accession>
<dbReference type="PANTHER" id="PTHR42920:SF11">
    <property type="entry name" value="INNER MEMBRANE PROTEIN YTFF"/>
    <property type="match status" value="1"/>
</dbReference>
<feature type="transmembrane region" description="Helical" evidence="6">
    <location>
        <begin position="16"/>
        <end position="34"/>
    </location>
</feature>
<evidence type="ECO:0000256" key="2">
    <source>
        <dbReference type="ARBA" id="ARBA00022475"/>
    </source>
</evidence>
<evidence type="ECO:0000313" key="8">
    <source>
        <dbReference type="EMBL" id="AJR10391.1"/>
    </source>
</evidence>
<dbReference type="GO" id="GO:0005886">
    <property type="term" value="C:plasma membrane"/>
    <property type="evidence" value="ECO:0007669"/>
    <property type="project" value="UniProtKB-SubCell"/>
</dbReference>
<feature type="transmembrane region" description="Helical" evidence="6">
    <location>
        <begin position="232"/>
        <end position="254"/>
    </location>
</feature>
<keyword evidence="3 6" id="KW-0812">Transmembrane</keyword>
<dbReference type="STRING" id="83560.NC80_01510"/>
<evidence type="ECO:0000256" key="4">
    <source>
        <dbReference type="ARBA" id="ARBA00022989"/>
    </source>
</evidence>
<dbReference type="RefSeq" id="WP_010904307.1">
    <property type="nucleotide sequence ID" value="NZ_CP007217.1"/>
</dbReference>
<dbReference type="PANTHER" id="PTHR42920">
    <property type="entry name" value="OS03G0707200 PROTEIN-RELATED"/>
    <property type="match status" value="1"/>
</dbReference>
<gene>
    <name evidence="8" type="ORF">BD36_01630</name>
</gene>
<comment type="subcellular location">
    <subcellularLocation>
        <location evidence="1">Cell membrane</location>
        <topology evidence="1">Multi-pass membrane protein</topology>
    </subcellularLocation>
</comment>
<dbReference type="AlphaFoldDB" id="A0A0C5WZD9"/>
<keyword evidence="4 6" id="KW-1133">Transmembrane helix</keyword>
<reference evidence="8 9" key="1">
    <citation type="submission" date="2014-02" db="EMBL/GenBank/DDBJ databases">
        <authorList>
            <person name="Chen C."/>
            <person name="Conrad T.A."/>
            <person name="Zhou Z."/>
            <person name="Lai Z."/>
            <person name="Zhong G."/>
        </authorList>
    </citation>
    <scope>NUCLEOTIDE SEQUENCE [LARGE SCALE GENOMIC DNA]</scope>
    <source>
        <strain evidence="8 9">Nigg3-28</strain>
    </source>
</reference>
<evidence type="ECO:0000256" key="6">
    <source>
        <dbReference type="SAM" id="Phobius"/>
    </source>
</evidence>
<feature type="transmembrane region" description="Helical" evidence="6">
    <location>
        <begin position="163"/>
        <end position="184"/>
    </location>
</feature>
<feature type="transmembrane region" description="Helical" evidence="6">
    <location>
        <begin position="129"/>
        <end position="151"/>
    </location>
</feature>